<name>A0ABW4VD34_9MICO</name>
<keyword evidence="2" id="KW-1185">Reference proteome</keyword>
<dbReference type="RefSeq" id="WP_377199555.1">
    <property type="nucleotide sequence ID" value="NZ_JBHUHF010000001.1"/>
</dbReference>
<sequence length="357" mass="39164">MPKSFTMPRAAEPLLRRQAGLLSTLQCEELGIGREVRRRMVKHGRWTSPARSVYDTDPVPLAHRVRADFFDHVARWRTWFALLLHGPDTVATGGCALVLHGVSGLPRDFSLEVARQDRSPRQRRHGVAVVDHAPFPTVTIGGREVARIDHAAAQAIPKLSRQNALAVLDDLARSHRFGPVDLAALHDLVRRRHGAAMLHELFGLVDTRSESPAESFVRLSCHDNGAPPDDIQALIVMGGTVVARVDFVWRLPDGRWLVVEIDGIGPHSTQQALVRDAPRQNQLLASGQVIMLRFKPADNDKPGGVGAEIARVLAAHRWRPGQYTGAGTHIDLPAPARARAYPVIWPELSGISGQITG</sequence>
<protein>
    <recommendedName>
        <fullName evidence="3">AbiEi antitoxin of type IV toxin-antitoxin system</fullName>
    </recommendedName>
</protein>
<organism evidence="1 2">
    <name type="scientific">Promicromonospora aerolata</name>
    <dbReference type="NCBI Taxonomy" id="195749"/>
    <lineage>
        <taxon>Bacteria</taxon>
        <taxon>Bacillati</taxon>
        <taxon>Actinomycetota</taxon>
        <taxon>Actinomycetes</taxon>
        <taxon>Micrococcales</taxon>
        <taxon>Promicromonosporaceae</taxon>
        <taxon>Promicromonospora</taxon>
    </lineage>
</organism>
<evidence type="ECO:0000313" key="2">
    <source>
        <dbReference type="Proteomes" id="UP001597338"/>
    </source>
</evidence>
<reference evidence="2" key="1">
    <citation type="journal article" date="2019" name="Int. J. Syst. Evol. Microbiol.">
        <title>The Global Catalogue of Microorganisms (GCM) 10K type strain sequencing project: providing services to taxonomists for standard genome sequencing and annotation.</title>
        <authorList>
            <consortium name="The Broad Institute Genomics Platform"/>
            <consortium name="The Broad Institute Genome Sequencing Center for Infectious Disease"/>
            <person name="Wu L."/>
            <person name="Ma J."/>
        </authorList>
    </citation>
    <scope>NUCLEOTIDE SEQUENCE [LARGE SCALE GENOMIC DNA]</scope>
    <source>
        <strain evidence="2">CCM 7043</strain>
    </source>
</reference>
<accession>A0ABW4VD34</accession>
<dbReference type="Proteomes" id="UP001597338">
    <property type="component" value="Unassembled WGS sequence"/>
</dbReference>
<proteinExistence type="predicted"/>
<gene>
    <name evidence="1" type="ORF">ACFSL2_20220</name>
</gene>
<dbReference type="EMBL" id="JBHUHF010000001">
    <property type="protein sequence ID" value="MFD2027836.1"/>
    <property type="molecule type" value="Genomic_DNA"/>
</dbReference>
<comment type="caution">
    <text evidence="1">The sequence shown here is derived from an EMBL/GenBank/DDBJ whole genome shotgun (WGS) entry which is preliminary data.</text>
</comment>
<evidence type="ECO:0008006" key="3">
    <source>
        <dbReference type="Google" id="ProtNLM"/>
    </source>
</evidence>
<evidence type="ECO:0000313" key="1">
    <source>
        <dbReference type="EMBL" id="MFD2027836.1"/>
    </source>
</evidence>